<evidence type="ECO:0000313" key="4">
    <source>
        <dbReference type="WBParaSite" id="PSAMB.scaffold74size85960.g1648.t1"/>
    </source>
</evidence>
<feature type="compositionally biased region" description="Polar residues" evidence="1">
    <location>
        <begin position="268"/>
        <end position="279"/>
    </location>
</feature>
<reference evidence="4" key="1">
    <citation type="submission" date="2022-11" db="UniProtKB">
        <authorList>
            <consortium name="WormBaseParasite"/>
        </authorList>
    </citation>
    <scope>IDENTIFICATION</scope>
</reference>
<keyword evidence="3" id="KW-1185">Reference proteome</keyword>
<organism evidence="3 4">
    <name type="scientific">Plectus sambesii</name>
    <dbReference type="NCBI Taxonomy" id="2011161"/>
    <lineage>
        <taxon>Eukaryota</taxon>
        <taxon>Metazoa</taxon>
        <taxon>Ecdysozoa</taxon>
        <taxon>Nematoda</taxon>
        <taxon>Chromadorea</taxon>
        <taxon>Plectida</taxon>
        <taxon>Plectina</taxon>
        <taxon>Plectoidea</taxon>
        <taxon>Plectidae</taxon>
        <taxon>Plectus</taxon>
    </lineage>
</organism>
<feature type="compositionally biased region" description="Low complexity" evidence="1">
    <location>
        <begin position="242"/>
        <end position="267"/>
    </location>
</feature>
<feature type="compositionally biased region" description="Polar residues" evidence="1">
    <location>
        <begin position="195"/>
        <end position="210"/>
    </location>
</feature>
<feature type="compositionally biased region" description="Polar residues" evidence="1">
    <location>
        <begin position="229"/>
        <end position="241"/>
    </location>
</feature>
<feature type="compositionally biased region" description="Pro residues" evidence="1">
    <location>
        <begin position="214"/>
        <end position="223"/>
    </location>
</feature>
<dbReference type="Pfam" id="PF24525">
    <property type="entry name" value="TTC3"/>
    <property type="match status" value="1"/>
</dbReference>
<dbReference type="Proteomes" id="UP000887566">
    <property type="component" value="Unplaced"/>
</dbReference>
<proteinExistence type="predicted"/>
<evidence type="ECO:0000259" key="2">
    <source>
        <dbReference type="Pfam" id="PF24525"/>
    </source>
</evidence>
<accession>A0A914XAC0</accession>
<dbReference type="InterPro" id="IPR056872">
    <property type="entry name" value="TTC3/DZIP3-like_helical"/>
</dbReference>
<protein>
    <recommendedName>
        <fullName evidence="2">TTC3/DZIP3-like helical domain-containing protein</fullName>
    </recommendedName>
</protein>
<feature type="domain" description="TTC3/DZIP3-like helical" evidence="2">
    <location>
        <begin position="54"/>
        <end position="172"/>
    </location>
</feature>
<evidence type="ECO:0000313" key="3">
    <source>
        <dbReference type="Proteomes" id="UP000887566"/>
    </source>
</evidence>
<sequence length="398" mass="43867">MNNETASLHAELERIKNELMMAQCAKQEMKTEQEWRLEEMRIKHERALDALRTECNRRVQQAENRAVQAEMGIYKLKSKVELTSLQRSLRDVEENRESLSKIITKMDQLACTTQERADTATFSSALQQWTSVRDCLLQIIQSTKSQYDDIIGQIQSGTPLGALRPVVIAERPAAPTVPPLPEWIKQRLLAQETSSIMPLTPSTPTSTNYSRICPPQPVAPPPGLHHIDQLSQSSATSNLPKSQSHAGDSSLSASSSRATSSTNSRQSVAPSSLPSNNLPCTVGKVEKLYEEVGKRVRDASRDEIKAAMISAKRGQPNGSFKGVPYGRVIDSIVEKLMGSRATVAVHSPRVMTVQQTRSSQYSSVGVGEAVEAQKPPNDDVYSIGHNASHVECNAHFRQ</sequence>
<feature type="region of interest" description="Disordered" evidence="1">
    <location>
        <begin position="195"/>
        <end position="280"/>
    </location>
</feature>
<dbReference type="AlphaFoldDB" id="A0A914XAC0"/>
<dbReference type="WBParaSite" id="PSAMB.scaffold74size85960.g1648.t1">
    <property type="protein sequence ID" value="PSAMB.scaffold74size85960.g1648.t1"/>
    <property type="gene ID" value="PSAMB.scaffold74size85960.g1648"/>
</dbReference>
<evidence type="ECO:0000256" key="1">
    <source>
        <dbReference type="SAM" id="MobiDB-lite"/>
    </source>
</evidence>
<name>A0A914XAC0_9BILA</name>